<proteinExistence type="predicted"/>
<dbReference type="EMBL" id="ML996081">
    <property type="protein sequence ID" value="KAF2157898.1"/>
    <property type="molecule type" value="Genomic_DNA"/>
</dbReference>
<dbReference type="PROSITE" id="PS51186">
    <property type="entry name" value="GNAT"/>
    <property type="match status" value="1"/>
</dbReference>
<feature type="domain" description="N-acetyltransferase" evidence="1">
    <location>
        <begin position="12"/>
        <end position="203"/>
    </location>
</feature>
<evidence type="ECO:0000313" key="3">
    <source>
        <dbReference type="Proteomes" id="UP000799439"/>
    </source>
</evidence>
<keyword evidence="3" id="KW-1185">Reference proteome</keyword>
<dbReference type="AlphaFoldDB" id="A0A9P4J9Q0"/>
<evidence type="ECO:0000259" key="1">
    <source>
        <dbReference type="PROSITE" id="PS51186"/>
    </source>
</evidence>
<reference evidence="2" key="1">
    <citation type="journal article" date="2020" name="Stud. Mycol.">
        <title>101 Dothideomycetes genomes: a test case for predicting lifestyles and emergence of pathogens.</title>
        <authorList>
            <person name="Haridas S."/>
            <person name="Albert R."/>
            <person name="Binder M."/>
            <person name="Bloem J."/>
            <person name="Labutti K."/>
            <person name="Salamov A."/>
            <person name="Andreopoulos B."/>
            <person name="Baker S."/>
            <person name="Barry K."/>
            <person name="Bills G."/>
            <person name="Bluhm B."/>
            <person name="Cannon C."/>
            <person name="Castanera R."/>
            <person name="Culley D."/>
            <person name="Daum C."/>
            <person name="Ezra D."/>
            <person name="Gonzalez J."/>
            <person name="Henrissat B."/>
            <person name="Kuo A."/>
            <person name="Liang C."/>
            <person name="Lipzen A."/>
            <person name="Lutzoni F."/>
            <person name="Magnuson J."/>
            <person name="Mondo S."/>
            <person name="Nolan M."/>
            <person name="Ohm R."/>
            <person name="Pangilinan J."/>
            <person name="Park H.-J."/>
            <person name="Ramirez L."/>
            <person name="Alfaro M."/>
            <person name="Sun H."/>
            <person name="Tritt A."/>
            <person name="Yoshinaga Y."/>
            <person name="Zwiers L.-H."/>
            <person name="Turgeon B."/>
            <person name="Goodwin S."/>
            <person name="Spatafora J."/>
            <person name="Crous P."/>
            <person name="Grigoriev I."/>
        </authorList>
    </citation>
    <scope>NUCLEOTIDE SEQUENCE</scope>
    <source>
        <strain evidence="2">CBS 260.36</strain>
    </source>
</reference>
<dbReference type="InterPro" id="IPR016181">
    <property type="entry name" value="Acyl_CoA_acyltransferase"/>
</dbReference>
<name>A0A9P4J9Q0_9PEZI</name>
<evidence type="ECO:0000313" key="2">
    <source>
        <dbReference type="EMBL" id="KAF2157898.1"/>
    </source>
</evidence>
<protein>
    <submittedName>
        <fullName evidence="2">Acyl-CoA N-acyltransferase</fullName>
    </submittedName>
</protein>
<dbReference type="PANTHER" id="PTHR43792:SF1">
    <property type="entry name" value="N-ACETYLTRANSFERASE DOMAIN-CONTAINING PROTEIN"/>
    <property type="match status" value="1"/>
</dbReference>
<dbReference type="Pfam" id="PF13302">
    <property type="entry name" value="Acetyltransf_3"/>
    <property type="match status" value="1"/>
</dbReference>
<dbReference type="GO" id="GO:0016747">
    <property type="term" value="F:acyltransferase activity, transferring groups other than amino-acyl groups"/>
    <property type="evidence" value="ECO:0007669"/>
    <property type="project" value="InterPro"/>
</dbReference>
<gene>
    <name evidence="2" type="ORF">K461DRAFT_274133</name>
</gene>
<dbReference type="PANTHER" id="PTHR43792">
    <property type="entry name" value="GNAT FAMILY, PUTATIVE (AFU_ORTHOLOGUE AFUA_3G00765)-RELATED-RELATED"/>
    <property type="match status" value="1"/>
</dbReference>
<dbReference type="Proteomes" id="UP000799439">
    <property type="component" value="Unassembled WGS sequence"/>
</dbReference>
<sequence length="217" mass="24227">MPAPNELQTERLLLRAMDPEGDAEDILDWYHLESTAQYTTHAPLTTLAEVRSFLTQRFTNDATALNYAVTLPLSTSGTGKSHRVIGVIGCRHWPELGYTFHPAFHGKGYATEAVRAFVAELFHVMPAAKRPAMHYMSVDSAKMTGETGEEGFDYALGFCDSENVASQRVLERVGFSKGDVIPEEYESKLLGMRDSVPMFLARPGTEVPREWLQKKVE</sequence>
<organism evidence="2 3">
    <name type="scientific">Myriangium duriaei CBS 260.36</name>
    <dbReference type="NCBI Taxonomy" id="1168546"/>
    <lineage>
        <taxon>Eukaryota</taxon>
        <taxon>Fungi</taxon>
        <taxon>Dikarya</taxon>
        <taxon>Ascomycota</taxon>
        <taxon>Pezizomycotina</taxon>
        <taxon>Dothideomycetes</taxon>
        <taxon>Dothideomycetidae</taxon>
        <taxon>Myriangiales</taxon>
        <taxon>Myriangiaceae</taxon>
        <taxon>Myriangium</taxon>
    </lineage>
</organism>
<dbReference type="InterPro" id="IPR051531">
    <property type="entry name" value="N-acetyltransferase"/>
</dbReference>
<dbReference type="Gene3D" id="3.40.630.30">
    <property type="match status" value="1"/>
</dbReference>
<dbReference type="SUPFAM" id="SSF55729">
    <property type="entry name" value="Acyl-CoA N-acyltransferases (Nat)"/>
    <property type="match status" value="1"/>
</dbReference>
<dbReference type="OrthoDB" id="4072826at2759"/>
<dbReference type="InterPro" id="IPR000182">
    <property type="entry name" value="GNAT_dom"/>
</dbReference>
<comment type="caution">
    <text evidence="2">The sequence shown here is derived from an EMBL/GenBank/DDBJ whole genome shotgun (WGS) entry which is preliminary data.</text>
</comment>
<accession>A0A9P4J9Q0</accession>